<dbReference type="EMBL" id="JBHTIR010000644">
    <property type="protein sequence ID" value="MFD0851630.1"/>
    <property type="molecule type" value="Genomic_DNA"/>
</dbReference>
<protein>
    <submittedName>
        <fullName evidence="2">DUF2795 domain-containing protein</fullName>
    </submittedName>
</protein>
<proteinExistence type="predicted"/>
<gene>
    <name evidence="2" type="ORF">ACFQ07_05340</name>
</gene>
<evidence type="ECO:0000313" key="3">
    <source>
        <dbReference type="Proteomes" id="UP001597083"/>
    </source>
</evidence>
<feature type="compositionally biased region" description="Basic and acidic residues" evidence="1">
    <location>
        <begin position="30"/>
        <end position="52"/>
    </location>
</feature>
<keyword evidence="3" id="KW-1185">Reference proteome</keyword>
<evidence type="ECO:0000256" key="1">
    <source>
        <dbReference type="SAM" id="MobiDB-lite"/>
    </source>
</evidence>
<feature type="region of interest" description="Disordered" evidence="1">
    <location>
        <begin position="30"/>
        <end position="65"/>
    </location>
</feature>
<dbReference type="Pfam" id="PF11387">
    <property type="entry name" value="DUF2795"/>
    <property type="match status" value="1"/>
</dbReference>
<comment type="caution">
    <text evidence="2">The sequence shown here is derived from an EMBL/GenBank/DDBJ whole genome shotgun (WGS) entry which is preliminary data.</text>
</comment>
<sequence>MANQPSFVEVQKSLSGMDYPARRDDLVRHAETHGADDSVLDKLRSIPDREYDGPSGVSKEVSNVS</sequence>
<evidence type="ECO:0000313" key="2">
    <source>
        <dbReference type="EMBL" id="MFD0851630.1"/>
    </source>
</evidence>
<dbReference type="Proteomes" id="UP001597083">
    <property type="component" value="Unassembled WGS sequence"/>
</dbReference>
<name>A0ABW3CAZ1_9ACTN</name>
<accession>A0ABW3CAZ1</accession>
<reference evidence="3" key="1">
    <citation type="journal article" date="2019" name="Int. J. Syst. Evol. Microbiol.">
        <title>The Global Catalogue of Microorganisms (GCM) 10K type strain sequencing project: providing services to taxonomists for standard genome sequencing and annotation.</title>
        <authorList>
            <consortium name="The Broad Institute Genomics Platform"/>
            <consortium name="The Broad Institute Genome Sequencing Center for Infectious Disease"/>
            <person name="Wu L."/>
            <person name="Ma J."/>
        </authorList>
    </citation>
    <scope>NUCLEOTIDE SEQUENCE [LARGE SCALE GENOMIC DNA]</scope>
    <source>
        <strain evidence="3">JCM 31696</strain>
    </source>
</reference>
<dbReference type="InterPro" id="IPR021527">
    <property type="entry name" value="DUF2795"/>
</dbReference>
<organism evidence="2 3">
    <name type="scientific">Actinomadura adrarensis</name>
    <dbReference type="NCBI Taxonomy" id="1819600"/>
    <lineage>
        <taxon>Bacteria</taxon>
        <taxon>Bacillati</taxon>
        <taxon>Actinomycetota</taxon>
        <taxon>Actinomycetes</taxon>
        <taxon>Streptosporangiales</taxon>
        <taxon>Thermomonosporaceae</taxon>
        <taxon>Actinomadura</taxon>
    </lineage>
</organism>